<dbReference type="Pfam" id="PF01230">
    <property type="entry name" value="HIT"/>
    <property type="match status" value="1"/>
</dbReference>
<dbReference type="PANTHER" id="PTHR46648">
    <property type="entry name" value="HIT FAMILY PROTEIN 1"/>
    <property type="match status" value="1"/>
</dbReference>
<name>A0ABR6BH45_9PSEU</name>
<evidence type="ECO:0000259" key="2">
    <source>
        <dbReference type="PROSITE" id="PS51084"/>
    </source>
</evidence>
<gene>
    <name evidence="3" type="ORF">BC739_003412</name>
</gene>
<dbReference type="PRINTS" id="PR00332">
    <property type="entry name" value="HISTRIAD"/>
</dbReference>
<dbReference type="GO" id="GO:0016787">
    <property type="term" value="F:hydrolase activity"/>
    <property type="evidence" value="ECO:0007669"/>
    <property type="project" value="UniProtKB-KW"/>
</dbReference>
<accession>A0ABR6BH45</accession>
<keyword evidence="3" id="KW-0378">Hydrolase</keyword>
<dbReference type="Proteomes" id="UP000517916">
    <property type="component" value="Unassembled WGS sequence"/>
</dbReference>
<comment type="caution">
    <text evidence="3">The sequence shown here is derived from an EMBL/GenBank/DDBJ whole genome shotgun (WGS) entry which is preliminary data.</text>
</comment>
<dbReference type="EMBL" id="JACJID010000002">
    <property type="protein sequence ID" value="MBA8926213.1"/>
    <property type="molecule type" value="Genomic_DNA"/>
</dbReference>
<evidence type="ECO:0000313" key="4">
    <source>
        <dbReference type="Proteomes" id="UP000517916"/>
    </source>
</evidence>
<keyword evidence="4" id="KW-1185">Reference proteome</keyword>
<dbReference type="RefSeq" id="WP_025360766.1">
    <property type="nucleotide sequence ID" value="NZ_BAAABQ010000009.1"/>
</dbReference>
<protein>
    <submittedName>
        <fullName evidence="3">Diadenosine tetraphosphate (Ap4A) HIT family hydrolase</fullName>
    </submittedName>
</protein>
<dbReference type="PROSITE" id="PS51084">
    <property type="entry name" value="HIT_2"/>
    <property type="match status" value="1"/>
</dbReference>
<organism evidence="3 4">
    <name type="scientific">Kutzneria viridogrisea</name>
    <dbReference type="NCBI Taxonomy" id="47990"/>
    <lineage>
        <taxon>Bacteria</taxon>
        <taxon>Bacillati</taxon>
        <taxon>Actinomycetota</taxon>
        <taxon>Actinomycetes</taxon>
        <taxon>Pseudonocardiales</taxon>
        <taxon>Pseudonocardiaceae</taxon>
        <taxon>Kutzneria</taxon>
    </lineage>
</organism>
<feature type="short sequence motif" description="Histidine triad motif" evidence="1">
    <location>
        <begin position="100"/>
        <end position="104"/>
    </location>
</feature>
<dbReference type="InterPro" id="IPR001310">
    <property type="entry name" value="Histidine_triad_HIT"/>
</dbReference>
<evidence type="ECO:0000256" key="1">
    <source>
        <dbReference type="PROSITE-ProRule" id="PRU00464"/>
    </source>
</evidence>
<dbReference type="InterPro" id="IPR011146">
    <property type="entry name" value="HIT-like"/>
</dbReference>
<dbReference type="PROSITE" id="PS00892">
    <property type="entry name" value="HIT_1"/>
    <property type="match status" value="1"/>
</dbReference>
<dbReference type="PANTHER" id="PTHR46648:SF1">
    <property type="entry name" value="ADENOSINE 5'-MONOPHOSPHORAMIDASE HNT1"/>
    <property type="match status" value="1"/>
</dbReference>
<dbReference type="SUPFAM" id="SSF54197">
    <property type="entry name" value="HIT-like"/>
    <property type="match status" value="1"/>
</dbReference>
<feature type="domain" description="HIT" evidence="2">
    <location>
        <begin position="7"/>
        <end position="115"/>
    </location>
</feature>
<proteinExistence type="predicted"/>
<dbReference type="Gene3D" id="3.30.428.10">
    <property type="entry name" value="HIT-like"/>
    <property type="match status" value="1"/>
</dbReference>
<evidence type="ECO:0000313" key="3">
    <source>
        <dbReference type="EMBL" id="MBA8926213.1"/>
    </source>
</evidence>
<dbReference type="InterPro" id="IPR019808">
    <property type="entry name" value="Histidine_triad_CS"/>
</dbReference>
<sequence>MVENVCVFCAIVSGNAPASVVHSEEDLIVFCDLNPITRGHLLVVPKAHSVGLADLPEATGQRLFGTGQRMAAALRRSGLPCDGVNLLLADGEAAGQTVFHVHLHVIPRHAGDPLRFHTGQRGASRSDLDAVAGLVSAVL</sequence>
<reference evidence="3 4" key="1">
    <citation type="submission" date="2020-08" db="EMBL/GenBank/DDBJ databases">
        <title>Genomic Encyclopedia of Archaeal and Bacterial Type Strains, Phase II (KMG-II): from individual species to whole genera.</title>
        <authorList>
            <person name="Goeker M."/>
        </authorList>
    </citation>
    <scope>NUCLEOTIDE SEQUENCE [LARGE SCALE GENOMIC DNA]</scope>
    <source>
        <strain evidence="3 4">DSM 43850</strain>
    </source>
</reference>
<dbReference type="InterPro" id="IPR036265">
    <property type="entry name" value="HIT-like_sf"/>
</dbReference>